<feature type="region of interest" description="Disordered" evidence="1">
    <location>
        <begin position="22"/>
        <end position="57"/>
    </location>
</feature>
<evidence type="ECO:0000256" key="1">
    <source>
        <dbReference type="SAM" id="MobiDB-lite"/>
    </source>
</evidence>
<organism evidence="2 3">
    <name type="scientific">Clostridium symbiosum (strain WAL-14163)</name>
    <dbReference type="NCBI Taxonomy" id="742740"/>
    <lineage>
        <taxon>Bacteria</taxon>
        <taxon>Bacillati</taxon>
        <taxon>Bacillota</taxon>
        <taxon>Clostridia</taxon>
        <taxon>Lachnospirales</taxon>
        <taxon>Lachnospiraceae</taxon>
        <taxon>Otoolea</taxon>
    </lineage>
</organism>
<dbReference type="InterPro" id="IPR055635">
    <property type="entry name" value="DUF7211"/>
</dbReference>
<dbReference type="RefSeq" id="WP_003500517.1">
    <property type="nucleotide sequence ID" value="NZ_GL834310.1"/>
</dbReference>
<dbReference type="STRING" id="1512.GCA_900049235_02456"/>
<dbReference type="HOGENOM" id="CLU_2166577_0_0_9"/>
<evidence type="ECO:0000313" key="3">
    <source>
        <dbReference type="Proteomes" id="UP000002970"/>
    </source>
</evidence>
<keyword evidence="3" id="KW-1185">Reference proteome</keyword>
<feature type="compositionally biased region" description="Basic and acidic residues" evidence="1">
    <location>
        <begin position="34"/>
        <end position="44"/>
    </location>
</feature>
<dbReference type="Proteomes" id="UP000002970">
    <property type="component" value="Unassembled WGS sequence"/>
</dbReference>
<protein>
    <submittedName>
        <fullName evidence="2">Uncharacterized protein</fullName>
    </submittedName>
</protein>
<dbReference type="AlphaFoldDB" id="E7GMU9"/>
<comment type="caution">
    <text evidence="2">The sequence shown here is derived from an EMBL/GenBank/DDBJ whole genome shotgun (WGS) entry which is preliminary data.</text>
</comment>
<accession>E7GMU9</accession>
<name>E7GMU9_CLOS6</name>
<sequence>MNNTYLAHHGILGMKWGVRRSEAQLARARGHSPKSSDDKNEVSARKAAVKNRRTMSDADLKKRVERLKLEREFKSLTEDDIVPGRKYVSEILSASGKKALTMAAAGAMTYAVKTAMTKEFNLKEAAQYIAANPNKKK</sequence>
<proteinExistence type="predicted"/>
<reference evidence="2 3" key="1">
    <citation type="submission" date="2010-12" db="EMBL/GenBank/DDBJ databases">
        <title>The Genome Sequence of Clostridium symbiosum strain WAL-14163.</title>
        <authorList>
            <person name="Earl A."/>
            <person name="Ward D."/>
            <person name="Feldgarden M."/>
            <person name="Gevers D."/>
            <person name="Finegold S.M."/>
            <person name="Summanen P.H."/>
            <person name="Molitoris D.R."/>
            <person name="Vaisanen M.L."/>
            <person name="Daigneault M."/>
            <person name="Young S.K."/>
            <person name="Zeng Q."/>
            <person name="Gargeya S."/>
            <person name="Fitzgerald M."/>
            <person name="Haas B."/>
            <person name="Abouelleil A."/>
            <person name="Alvarado L."/>
            <person name="Arachchi H.M."/>
            <person name="Berlin A."/>
            <person name="Brown A."/>
            <person name="Chapman S.B."/>
            <person name="Chen Z."/>
            <person name="Dunbar C."/>
            <person name="Freedman E."/>
            <person name="Gearin G."/>
            <person name="Gellesch M."/>
            <person name="Goldberg J."/>
            <person name="Griggs A."/>
            <person name="Gujja S."/>
            <person name="Heilman E."/>
            <person name="Heiman D."/>
            <person name="Howarth C."/>
            <person name="Larson L."/>
            <person name="Lui A."/>
            <person name="MacDonald P.J.P."/>
            <person name="Mehta T."/>
            <person name="Montmayeur A."/>
            <person name="Murphy C."/>
            <person name="Neiman D."/>
            <person name="Pearson M."/>
            <person name="Priest M."/>
            <person name="Roberts A."/>
            <person name="Saif S."/>
            <person name="Shea T."/>
            <person name="Shenoy N."/>
            <person name="Sisk P."/>
            <person name="Stolte C."/>
            <person name="Sykes S."/>
            <person name="White J."/>
            <person name="Yandava C."/>
            <person name="Nusbaum C."/>
            <person name="Birren B."/>
        </authorList>
    </citation>
    <scope>NUCLEOTIDE SEQUENCE [LARGE SCALE GENOMIC DNA]</scope>
    <source>
        <strain evidence="2 3">WAL-14163</strain>
    </source>
</reference>
<gene>
    <name evidence="2" type="ORF">HMPREF9474_02273</name>
</gene>
<dbReference type="Pfam" id="PF23847">
    <property type="entry name" value="DUF7211"/>
    <property type="match status" value="1"/>
</dbReference>
<dbReference type="EMBL" id="ADLQ01000051">
    <property type="protein sequence ID" value="EGA93837.1"/>
    <property type="molecule type" value="Genomic_DNA"/>
</dbReference>
<dbReference type="eggNOG" id="ENOG50334F2">
    <property type="taxonomic scope" value="Bacteria"/>
</dbReference>
<evidence type="ECO:0000313" key="2">
    <source>
        <dbReference type="EMBL" id="EGA93837.1"/>
    </source>
</evidence>